<keyword evidence="2" id="KW-1185">Reference proteome</keyword>
<accession>A0A1U7NA75</accession>
<organism evidence="1 2">
    <name type="scientific">Moorena bouillonii PNG</name>
    <dbReference type="NCBI Taxonomy" id="568701"/>
    <lineage>
        <taxon>Bacteria</taxon>
        <taxon>Bacillati</taxon>
        <taxon>Cyanobacteriota</taxon>
        <taxon>Cyanophyceae</taxon>
        <taxon>Coleofasciculales</taxon>
        <taxon>Coleofasciculaceae</taxon>
        <taxon>Moorena</taxon>
    </lineage>
</organism>
<dbReference type="Gene3D" id="1.25.40.10">
    <property type="entry name" value="Tetratricopeptide repeat domain"/>
    <property type="match status" value="1"/>
</dbReference>
<dbReference type="SUPFAM" id="SSF48452">
    <property type="entry name" value="TPR-like"/>
    <property type="match status" value="1"/>
</dbReference>
<gene>
    <name evidence="1" type="ORF">BJP37_31250</name>
</gene>
<sequence>MSLNYLSLAYQHLSQWDLAQTAIESSLKLVESATSNNPLLWAQILNTKARLLFHTGQNQSALETFKKAQTYDKAGDKIGALISKINQAEALQSLGFYNRAKRLLEEINQQLATT</sequence>
<evidence type="ECO:0000313" key="1">
    <source>
        <dbReference type="EMBL" id="OLT62848.1"/>
    </source>
</evidence>
<evidence type="ECO:0008006" key="3">
    <source>
        <dbReference type="Google" id="ProtNLM"/>
    </source>
</evidence>
<dbReference type="Proteomes" id="UP000186657">
    <property type="component" value="Unassembled WGS sequence"/>
</dbReference>
<evidence type="ECO:0000313" key="2">
    <source>
        <dbReference type="Proteomes" id="UP000186657"/>
    </source>
</evidence>
<name>A0A1U7NA75_9CYAN</name>
<comment type="caution">
    <text evidence="1">The sequence shown here is derived from an EMBL/GenBank/DDBJ whole genome shotgun (WGS) entry which is preliminary data.</text>
</comment>
<reference evidence="1 2" key="1">
    <citation type="submission" date="2016-10" db="EMBL/GenBank/DDBJ databases">
        <title>Comparative genomics uncovers the prolific and rare metabolic potential of the cyanobacterial genus Moorea.</title>
        <authorList>
            <person name="Leao T."/>
            <person name="Castelao G."/>
            <person name="Korobeynikov A."/>
            <person name="Monroe E.A."/>
            <person name="Podell S."/>
            <person name="Glukhov E."/>
            <person name="Allen E."/>
            <person name="Gerwick W.H."/>
            <person name="Gerwick L."/>
        </authorList>
    </citation>
    <scope>NUCLEOTIDE SEQUENCE [LARGE SCALE GENOMIC DNA]</scope>
    <source>
        <strain evidence="1 2">PNG5-198</strain>
    </source>
</reference>
<protein>
    <recommendedName>
        <fullName evidence="3">Tetratricopeptide repeat protein</fullName>
    </recommendedName>
</protein>
<dbReference type="AlphaFoldDB" id="A0A1U7NA75"/>
<proteinExistence type="predicted"/>
<dbReference type="InterPro" id="IPR011990">
    <property type="entry name" value="TPR-like_helical_dom_sf"/>
</dbReference>
<dbReference type="EMBL" id="MKZS01000001">
    <property type="protein sequence ID" value="OLT62848.1"/>
    <property type="molecule type" value="Genomic_DNA"/>
</dbReference>